<evidence type="ECO:0000313" key="2">
    <source>
        <dbReference type="EMBL" id="MVX58959.1"/>
    </source>
</evidence>
<name>A0A7X3KC74_9STRE</name>
<dbReference type="AlphaFoldDB" id="A0A7X3KC74"/>
<sequence>MKKILAFFVLTLSVFLLAACGTKTPEEIIKTELQESYIGYSENKGNTYPFAAYDGVLTFDKENYSITNSKGHMKYFSILGEDQVPTLAQAIIDEHAEELKDSHHFSIIVSRHKNPKWEDTEGGYHIALSDGGKSIRIFELNRDSRDYGYYDFSGKAK</sequence>
<comment type="caution">
    <text evidence="2">The sequence shown here is derived from an EMBL/GenBank/DDBJ whole genome shotgun (WGS) entry which is preliminary data.</text>
</comment>
<feature type="chain" id="PRO_5039159651" description="Lipoprotein" evidence="1">
    <location>
        <begin position="19"/>
        <end position="157"/>
    </location>
</feature>
<keyword evidence="1" id="KW-0732">Signal</keyword>
<evidence type="ECO:0000313" key="3">
    <source>
        <dbReference type="Proteomes" id="UP000461595"/>
    </source>
</evidence>
<organism evidence="2 3">
    <name type="scientific">Streptococcus danieliae</name>
    <dbReference type="NCBI Taxonomy" id="747656"/>
    <lineage>
        <taxon>Bacteria</taxon>
        <taxon>Bacillati</taxon>
        <taxon>Bacillota</taxon>
        <taxon>Bacilli</taxon>
        <taxon>Lactobacillales</taxon>
        <taxon>Streptococcaceae</taxon>
        <taxon>Streptococcus</taxon>
    </lineage>
</organism>
<evidence type="ECO:0008006" key="4">
    <source>
        <dbReference type="Google" id="ProtNLM"/>
    </source>
</evidence>
<gene>
    <name evidence="2" type="ORF">E5983_04770</name>
</gene>
<feature type="signal peptide" evidence="1">
    <location>
        <begin position="1"/>
        <end position="18"/>
    </location>
</feature>
<protein>
    <recommendedName>
        <fullName evidence="4">Lipoprotein</fullName>
    </recommendedName>
</protein>
<accession>A0A7X3KC74</accession>
<dbReference type="PROSITE" id="PS51257">
    <property type="entry name" value="PROKAR_LIPOPROTEIN"/>
    <property type="match status" value="1"/>
</dbReference>
<dbReference type="Proteomes" id="UP000461595">
    <property type="component" value="Unassembled WGS sequence"/>
</dbReference>
<dbReference type="EMBL" id="WSRS01000034">
    <property type="protein sequence ID" value="MVX58959.1"/>
    <property type="molecule type" value="Genomic_DNA"/>
</dbReference>
<dbReference type="RefSeq" id="WP_160332767.1">
    <property type="nucleotide sequence ID" value="NZ_WSRS01000034.1"/>
</dbReference>
<reference evidence="2 3" key="1">
    <citation type="submission" date="2019-12" db="EMBL/GenBank/DDBJ databases">
        <title>Microbes associate with the intestines of laboratory mice.</title>
        <authorList>
            <person name="Navarre W."/>
            <person name="Wong E."/>
        </authorList>
    </citation>
    <scope>NUCLEOTIDE SEQUENCE [LARGE SCALE GENOMIC DNA]</scope>
    <source>
        <strain evidence="2 3">NM51_B2-22</strain>
    </source>
</reference>
<evidence type="ECO:0000256" key="1">
    <source>
        <dbReference type="SAM" id="SignalP"/>
    </source>
</evidence>
<dbReference type="OrthoDB" id="2219550at2"/>
<proteinExistence type="predicted"/>